<dbReference type="Proteomes" id="UP000274035">
    <property type="component" value="Segment"/>
</dbReference>
<reference evidence="1 2" key="1">
    <citation type="submission" date="2018-09" db="EMBL/GenBank/DDBJ databases">
        <authorList>
            <person name="Somerville V."/>
        </authorList>
    </citation>
    <scope>NUCLEOTIDE SEQUENCE [LARGE SCALE GENOMIC DNA]</scope>
</reference>
<organism evidence="1 2">
    <name type="scientific">Lactobacillus phage ViSo-2018a</name>
    <dbReference type="NCBI Taxonomy" id="2267607"/>
    <lineage>
        <taxon>Viruses</taxon>
        <taxon>Duplodnaviria</taxon>
        <taxon>Heunggongvirae</taxon>
        <taxon>Uroviricota</taxon>
        <taxon>Caudoviricetes</taxon>
        <taxon>Tybeckvirinae</taxon>
        <taxon>Lidleunavirus</taxon>
        <taxon>Lidleunavirus ViSo2018a</taxon>
    </lineage>
</organism>
<name>A0A3G6JHD4_9CAUD</name>
<dbReference type="InterPro" id="IPR006490">
    <property type="entry name" value="Maj_tail_phi13"/>
</dbReference>
<accession>A0A3G6JHD4</accession>
<keyword evidence="2" id="KW-1185">Reference proteome</keyword>
<protein>
    <recommendedName>
        <fullName evidence="3">Major tail protein</fullName>
    </recommendedName>
</protein>
<gene>
    <name evidence="1" type="ORF">DQL93_0460</name>
</gene>
<proteinExistence type="predicted"/>
<dbReference type="Pfam" id="PF04630">
    <property type="entry name" value="Phage_TTP_1"/>
    <property type="match status" value="1"/>
</dbReference>
<sequence length="216" mass="22980">MATTSNVGSFGVKYARIAVLDSNEQVNKTAFGTFSNGVTNGIFKADEKTARGITVGNITGLAPNASDVYGSNMKISTVRNGVGNPSATLTFNDFPMEVLHVLNGYTVDDNGIATLGADNKAPYCAVELVSTDWDGNDLHFALLKGLFSPVEHDLQTNNESKQQATVSFTFNASPRISDRKAYAEINSGDAKFKQDKWDAFIFPPVGSSVASSLGGH</sequence>
<dbReference type="EMBL" id="CP031026">
    <property type="protein sequence ID" value="AZA17271.1"/>
    <property type="molecule type" value="Genomic_DNA"/>
</dbReference>
<evidence type="ECO:0000313" key="1">
    <source>
        <dbReference type="EMBL" id="AZA17271.1"/>
    </source>
</evidence>
<evidence type="ECO:0000313" key="2">
    <source>
        <dbReference type="Proteomes" id="UP000274035"/>
    </source>
</evidence>
<dbReference type="InterPro" id="IPR006724">
    <property type="entry name" value="Phage_TTP"/>
</dbReference>
<evidence type="ECO:0008006" key="3">
    <source>
        <dbReference type="Google" id="ProtNLM"/>
    </source>
</evidence>
<dbReference type="NCBIfam" id="TIGR01603">
    <property type="entry name" value="maj_tail_phi13"/>
    <property type="match status" value="1"/>
</dbReference>